<dbReference type="InterPro" id="IPR035093">
    <property type="entry name" value="RelE/ParE_toxin_dom_sf"/>
</dbReference>
<dbReference type="Gene3D" id="3.30.2310.20">
    <property type="entry name" value="RelE-like"/>
    <property type="match status" value="1"/>
</dbReference>
<dbReference type="Proteomes" id="UP000177416">
    <property type="component" value="Unassembled WGS sequence"/>
</dbReference>
<evidence type="ECO:0000313" key="2">
    <source>
        <dbReference type="Proteomes" id="UP000177416"/>
    </source>
</evidence>
<organism evidence="1 2">
    <name type="scientific">Candidatus Gottesmanbacteria bacterium RIFCSPHIGHO2_01_FULL_46_14</name>
    <dbReference type="NCBI Taxonomy" id="1798380"/>
    <lineage>
        <taxon>Bacteria</taxon>
        <taxon>Candidatus Gottesmaniibacteriota</taxon>
    </lineage>
</organism>
<sequence length="86" mass="10088">MKIVFSQEAERVFLKLAAPIQKKVKKQFLLLDQDFFYPSLYTKKMSGIPNEWEIRIDRHYRASFRKEGDEITIDSLGPHDTGLGKK</sequence>
<proteinExistence type="predicted"/>
<reference evidence="1 2" key="1">
    <citation type="journal article" date="2016" name="Nat. Commun.">
        <title>Thousands of microbial genomes shed light on interconnected biogeochemical processes in an aquifer system.</title>
        <authorList>
            <person name="Anantharaman K."/>
            <person name="Brown C.T."/>
            <person name="Hug L.A."/>
            <person name="Sharon I."/>
            <person name="Castelle C.J."/>
            <person name="Probst A.J."/>
            <person name="Thomas B.C."/>
            <person name="Singh A."/>
            <person name="Wilkins M.J."/>
            <person name="Karaoz U."/>
            <person name="Brodie E.L."/>
            <person name="Williams K.H."/>
            <person name="Hubbard S.S."/>
            <person name="Banfield J.F."/>
        </authorList>
    </citation>
    <scope>NUCLEOTIDE SEQUENCE [LARGE SCALE GENOMIC DNA]</scope>
</reference>
<dbReference type="EMBL" id="MFJJ01000035">
    <property type="protein sequence ID" value="OGG13728.1"/>
    <property type="molecule type" value="Genomic_DNA"/>
</dbReference>
<evidence type="ECO:0008006" key="3">
    <source>
        <dbReference type="Google" id="ProtNLM"/>
    </source>
</evidence>
<gene>
    <name evidence="1" type="ORF">A2875_04075</name>
</gene>
<protein>
    <recommendedName>
        <fullName evidence="3">Plasmid stabilization protein</fullName>
    </recommendedName>
</protein>
<evidence type="ECO:0000313" key="1">
    <source>
        <dbReference type="EMBL" id="OGG13728.1"/>
    </source>
</evidence>
<dbReference type="SUPFAM" id="SSF143011">
    <property type="entry name" value="RelE-like"/>
    <property type="match status" value="1"/>
</dbReference>
<name>A0A1F5ZMR2_9BACT</name>
<comment type="caution">
    <text evidence="1">The sequence shown here is derived from an EMBL/GenBank/DDBJ whole genome shotgun (WGS) entry which is preliminary data.</text>
</comment>
<accession>A0A1F5ZMR2</accession>
<dbReference type="AlphaFoldDB" id="A0A1F5ZMR2"/>